<proteinExistence type="predicted"/>
<feature type="domain" description="Helix-turn-helix" evidence="1">
    <location>
        <begin position="6"/>
        <end position="47"/>
    </location>
</feature>
<accession>X1V5A8</accession>
<evidence type="ECO:0000313" key="2">
    <source>
        <dbReference type="EMBL" id="GAJ07356.1"/>
    </source>
</evidence>
<dbReference type="Gene3D" id="1.10.1660.10">
    <property type="match status" value="1"/>
</dbReference>
<dbReference type="Pfam" id="PF12728">
    <property type="entry name" value="HTH_17"/>
    <property type="match status" value="1"/>
</dbReference>
<reference evidence="2" key="1">
    <citation type="journal article" date="2014" name="Front. Microbiol.">
        <title>High frequency of phylogenetically diverse reductive dehalogenase-homologous genes in deep subseafloor sedimentary metagenomes.</title>
        <authorList>
            <person name="Kawai M."/>
            <person name="Futagami T."/>
            <person name="Toyoda A."/>
            <person name="Takaki Y."/>
            <person name="Nishi S."/>
            <person name="Hori S."/>
            <person name="Arai W."/>
            <person name="Tsubouchi T."/>
            <person name="Morono Y."/>
            <person name="Uchiyama I."/>
            <person name="Ito T."/>
            <person name="Fujiyama A."/>
            <person name="Inagaki F."/>
            <person name="Takami H."/>
        </authorList>
    </citation>
    <scope>NUCLEOTIDE SEQUENCE</scope>
    <source>
        <strain evidence="2">Expedition CK06-06</strain>
    </source>
</reference>
<sequence>VNQTRAAEILGVTRMTIWNWIKEGKLQVVIVAGLRMIPQSEVERVKREIKEQATED</sequence>
<name>X1V5A8_9ZZZZ</name>
<evidence type="ECO:0000259" key="1">
    <source>
        <dbReference type="Pfam" id="PF12728"/>
    </source>
</evidence>
<organism evidence="2">
    <name type="scientific">marine sediment metagenome</name>
    <dbReference type="NCBI Taxonomy" id="412755"/>
    <lineage>
        <taxon>unclassified sequences</taxon>
        <taxon>metagenomes</taxon>
        <taxon>ecological metagenomes</taxon>
    </lineage>
</organism>
<dbReference type="AlphaFoldDB" id="X1V5A8"/>
<protein>
    <recommendedName>
        <fullName evidence="1">Helix-turn-helix domain-containing protein</fullName>
    </recommendedName>
</protein>
<gene>
    <name evidence="2" type="ORF">S12H4_41537</name>
</gene>
<feature type="non-terminal residue" evidence="2">
    <location>
        <position position="1"/>
    </location>
</feature>
<comment type="caution">
    <text evidence="2">The sequence shown here is derived from an EMBL/GenBank/DDBJ whole genome shotgun (WGS) entry which is preliminary data.</text>
</comment>
<dbReference type="InterPro" id="IPR041657">
    <property type="entry name" value="HTH_17"/>
</dbReference>
<dbReference type="SUPFAM" id="SSF46955">
    <property type="entry name" value="Putative DNA-binding domain"/>
    <property type="match status" value="1"/>
</dbReference>
<dbReference type="InterPro" id="IPR009061">
    <property type="entry name" value="DNA-bd_dom_put_sf"/>
</dbReference>
<dbReference type="EMBL" id="BARW01025327">
    <property type="protein sequence ID" value="GAJ07356.1"/>
    <property type="molecule type" value="Genomic_DNA"/>
</dbReference>